<evidence type="ECO:0000313" key="1">
    <source>
        <dbReference type="EMBL" id="SFZ70968.1"/>
    </source>
</evidence>
<dbReference type="Gene3D" id="2.40.160.20">
    <property type="match status" value="1"/>
</dbReference>
<dbReference type="AlphaFoldDB" id="A0A1M4NG37"/>
<proteinExistence type="predicted"/>
<dbReference type="GeneID" id="36134656"/>
<sequence length="221" mass="24830">MISKILKTLGFFCCVIGGLQAEKNGIFLAAGFQYSFLKTTLTGSFPLPDGASITPGQSSMYGAALRFGYKRFFRAQRRNGLRIYVYYNYGYASPTFAGLELNNNAYGVGIDYLFDFLDNVRVQAGIFAGFGLGGSSWTSNQDQMFKKLVASYPNAAVNFSYFQLPLQWGLRVNMNRHHGMEIGVKIPLLHNFYFKDVIKGKTSGITFQRNTILYVQYVFAF</sequence>
<protein>
    <submittedName>
        <fullName evidence="1">OMP1081</fullName>
    </submittedName>
</protein>
<dbReference type="PRINTS" id="PR01776">
    <property type="entry name" value="HPOMPFAMILY"/>
</dbReference>
<name>A0A1M4NG37_HELFE</name>
<dbReference type="Pfam" id="PF01856">
    <property type="entry name" value="HP_OMP"/>
    <property type="match status" value="1"/>
</dbReference>
<dbReference type="InterPro" id="IPR002718">
    <property type="entry name" value="OMP_Helicobacter"/>
</dbReference>
<dbReference type="OMA" id="NTREIQT"/>
<gene>
    <name evidence="1" type="primary">omp1081</name>
</gene>
<accession>A0A1M4NG37</accession>
<reference evidence="1" key="1">
    <citation type="submission" date="2016-10" db="EMBL/GenBank/DDBJ databases">
        <title>Proteomic and phylogenetic analysis of the outer membrane protein repertoire of gastric Helicobacter species.</title>
        <authorList>
            <person name="Joosten M."/>
        </authorList>
    </citation>
    <scope>NUCLEOTIDE SEQUENCE</scope>
    <source>
        <strain evidence="1">CS1</strain>
    </source>
</reference>
<organism evidence="1">
    <name type="scientific">Helicobacter felis</name>
    <dbReference type="NCBI Taxonomy" id="214"/>
    <lineage>
        <taxon>Bacteria</taxon>
        <taxon>Pseudomonadati</taxon>
        <taxon>Campylobacterota</taxon>
        <taxon>Epsilonproteobacteria</taxon>
        <taxon>Campylobacterales</taxon>
        <taxon>Helicobacteraceae</taxon>
        <taxon>Helicobacter</taxon>
    </lineage>
</organism>
<dbReference type="EMBL" id="LT632976">
    <property type="protein sequence ID" value="SFZ70968.1"/>
    <property type="molecule type" value="Genomic_DNA"/>
</dbReference>
<dbReference type="RefSeq" id="WP_013469934.1">
    <property type="nucleotide sequence ID" value="NZ_CBCRTV010000005.1"/>
</dbReference>